<dbReference type="Gene3D" id="3.20.200.10">
    <property type="entry name" value="MHCK/EF2 kinase"/>
    <property type="match status" value="1"/>
</dbReference>
<evidence type="ECO:0000313" key="2">
    <source>
        <dbReference type="EMBL" id="KAF9486913.1"/>
    </source>
</evidence>
<protein>
    <recommendedName>
        <fullName evidence="4">Alpha-type protein kinase domain-containing protein</fullName>
    </recommendedName>
</protein>
<feature type="compositionally biased region" description="Polar residues" evidence="1">
    <location>
        <begin position="247"/>
        <end position="258"/>
    </location>
</feature>
<dbReference type="OrthoDB" id="2658733at2759"/>
<feature type="region of interest" description="Disordered" evidence="1">
    <location>
        <begin position="247"/>
        <end position="277"/>
    </location>
</feature>
<accession>A0A9P5ZGX5</accession>
<organism evidence="2 3">
    <name type="scientific">Pleurotus eryngii</name>
    <name type="common">Boletus of the steppes</name>
    <dbReference type="NCBI Taxonomy" id="5323"/>
    <lineage>
        <taxon>Eukaryota</taxon>
        <taxon>Fungi</taxon>
        <taxon>Dikarya</taxon>
        <taxon>Basidiomycota</taxon>
        <taxon>Agaricomycotina</taxon>
        <taxon>Agaricomycetes</taxon>
        <taxon>Agaricomycetidae</taxon>
        <taxon>Agaricales</taxon>
        <taxon>Pleurotineae</taxon>
        <taxon>Pleurotaceae</taxon>
        <taxon>Pleurotus</taxon>
    </lineage>
</organism>
<feature type="region of interest" description="Disordered" evidence="1">
    <location>
        <begin position="515"/>
        <end position="559"/>
    </location>
</feature>
<proteinExistence type="predicted"/>
<evidence type="ECO:0008006" key="4">
    <source>
        <dbReference type="Google" id="ProtNLM"/>
    </source>
</evidence>
<dbReference type="AlphaFoldDB" id="A0A9P5ZGX5"/>
<name>A0A9P5ZGX5_PLEER</name>
<gene>
    <name evidence="2" type="ORF">BDN71DRAFT_1437243</name>
</gene>
<sequence length="769" mass="85866">MLFASGILKQSVMLEVAIPLVTQSDPGTENFRVANAQTVMWHHMDPSINKGWYKATDPLEKELDCWVILHNFTKPHADKNKILPHGSLELIYSSPEVFDSYDFKILVPSTLVNQVKETYTPLDHEVQKLVPKLFSICVAEVYSKIGELFISLKTFWNMYQEMLFKFWQSSETMNDSSNITNLLESFDAAQHITPPDPENPLSSHIIPLLPGLRKLCGGDSIVGDILLSVDLVYIGGLETPLIPSSVLATSEPSQSQQTSRKKRRSAPHSSSTSWCQMHYQEKSKSTATDAASVPLFEGQFASNYSMISKQVAAAQCGGKSLPIFVNCYHCSNTINHSDTHLKVKAVGQPVFRLLKDIGTGVSYPNHVAHSMYEAMCEHFIKLAYKRGGAGTTEISAQLATWNPKKKNGMEFLSEPHIIPNVSSDIDYPITLDEISLCASSWVELRVNPSQPAPFCDQFFDVKGKFRSKKGLHVCLGIPYNKYMAILNHLDNIEEKTAAAAAAANTKTSSLSLSLFSPTVSPPSPPPSTQVSLDPIKEPKSLSLPTPLEHQHEHPETPPCPLRKIAHLSKNNSTSPDADSIRQSVAPFKTDIFFDPKSESHSGSFKVACFGHITPPVFTRTSSTAAHICIKQAFEVADNNHTKHRLYLGEMQTHALKKKIICHIWATSLLNLIYSFMEEFDKLHHMALPFCLPPRMRFVYAALAEVIDEVKKGPFIKYINNNKAKPLILADPEATLHTDFLAFAQHVQYYKLKKMLFVSDFQGIYDLVNY</sequence>
<evidence type="ECO:0000256" key="1">
    <source>
        <dbReference type="SAM" id="MobiDB-lite"/>
    </source>
</evidence>
<evidence type="ECO:0000313" key="3">
    <source>
        <dbReference type="Proteomes" id="UP000807025"/>
    </source>
</evidence>
<reference evidence="2" key="1">
    <citation type="submission" date="2020-11" db="EMBL/GenBank/DDBJ databases">
        <authorList>
            <consortium name="DOE Joint Genome Institute"/>
            <person name="Ahrendt S."/>
            <person name="Riley R."/>
            <person name="Andreopoulos W."/>
            <person name="Labutti K."/>
            <person name="Pangilinan J."/>
            <person name="Ruiz-Duenas F.J."/>
            <person name="Barrasa J.M."/>
            <person name="Sanchez-Garcia M."/>
            <person name="Camarero S."/>
            <person name="Miyauchi S."/>
            <person name="Serrano A."/>
            <person name="Linde D."/>
            <person name="Babiker R."/>
            <person name="Drula E."/>
            <person name="Ayuso-Fernandez I."/>
            <person name="Pacheco R."/>
            <person name="Padilla G."/>
            <person name="Ferreira P."/>
            <person name="Barriuso J."/>
            <person name="Kellner H."/>
            <person name="Castanera R."/>
            <person name="Alfaro M."/>
            <person name="Ramirez L."/>
            <person name="Pisabarro A.G."/>
            <person name="Kuo A."/>
            <person name="Tritt A."/>
            <person name="Lipzen A."/>
            <person name="He G."/>
            <person name="Yan M."/>
            <person name="Ng V."/>
            <person name="Cullen D."/>
            <person name="Martin F."/>
            <person name="Rosso M.-N."/>
            <person name="Henrissat B."/>
            <person name="Hibbett D."/>
            <person name="Martinez A.T."/>
            <person name="Grigoriev I.V."/>
        </authorList>
    </citation>
    <scope>NUCLEOTIDE SEQUENCE</scope>
    <source>
        <strain evidence="2">ATCC 90797</strain>
    </source>
</reference>
<dbReference type="Proteomes" id="UP000807025">
    <property type="component" value="Unassembled WGS sequence"/>
</dbReference>
<comment type="caution">
    <text evidence="2">The sequence shown here is derived from an EMBL/GenBank/DDBJ whole genome shotgun (WGS) entry which is preliminary data.</text>
</comment>
<keyword evidence="3" id="KW-1185">Reference proteome</keyword>
<dbReference type="EMBL" id="MU154860">
    <property type="protein sequence ID" value="KAF9486913.1"/>
    <property type="molecule type" value="Genomic_DNA"/>
</dbReference>